<dbReference type="InterPro" id="IPR039420">
    <property type="entry name" value="WalR-like"/>
</dbReference>
<keyword evidence="2" id="KW-0597">Phosphoprotein</keyword>
<dbReference type="GO" id="GO:0006355">
    <property type="term" value="P:regulation of DNA-templated transcription"/>
    <property type="evidence" value="ECO:0007669"/>
    <property type="project" value="TreeGrafter"/>
</dbReference>
<dbReference type="InterPro" id="IPR001789">
    <property type="entry name" value="Sig_transdc_resp-reg_receiver"/>
</dbReference>
<dbReference type="InterPro" id="IPR002197">
    <property type="entry name" value="HTH_Fis"/>
</dbReference>
<dbReference type="Pfam" id="PF00072">
    <property type="entry name" value="Response_reg"/>
    <property type="match status" value="1"/>
</dbReference>
<keyword evidence="1" id="KW-0238">DNA-binding</keyword>
<dbReference type="Gene3D" id="1.10.10.60">
    <property type="entry name" value="Homeodomain-like"/>
    <property type="match status" value="1"/>
</dbReference>
<dbReference type="Gene3D" id="3.40.50.2300">
    <property type="match status" value="1"/>
</dbReference>
<dbReference type="GO" id="GO:0032993">
    <property type="term" value="C:protein-DNA complex"/>
    <property type="evidence" value="ECO:0007669"/>
    <property type="project" value="TreeGrafter"/>
</dbReference>
<comment type="caution">
    <text evidence="4">The sequence shown here is derived from an EMBL/GenBank/DDBJ whole genome shotgun (WGS) entry which is preliminary data.</text>
</comment>
<organism evidence="4 5">
    <name type="scientific">Puniceicoccus vermicola</name>
    <dbReference type="NCBI Taxonomy" id="388746"/>
    <lineage>
        <taxon>Bacteria</taxon>
        <taxon>Pseudomonadati</taxon>
        <taxon>Verrucomicrobiota</taxon>
        <taxon>Opitutia</taxon>
        <taxon>Puniceicoccales</taxon>
        <taxon>Puniceicoccaceae</taxon>
        <taxon>Puniceicoccus</taxon>
    </lineage>
</organism>
<dbReference type="PROSITE" id="PS50110">
    <property type="entry name" value="RESPONSE_REGULATORY"/>
    <property type="match status" value="1"/>
</dbReference>
<proteinExistence type="predicted"/>
<evidence type="ECO:0000313" key="4">
    <source>
        <dbReference type="EMBL" id="MBC2600553.1"/>
    </source>
</evidence>
<dbReference type="SUPFAM" id="SSF52172">
    <property type="entry name" value="CheY-like"/>
    <property type="match status" value="1"/>
</dbReference>
<keyword evidence="5" id="KW-1185">Reference proteome</keyword>
<name>A0A7X1AWX7_9BACT</name>
<dbReference type="GO" id="GO:0005829">
    <property type="term" value="C:cytosol"/>
    <property type="evidence" value="ECO:0007669"/>
    <property type="project" value="TreeGrafter"/>
</dbReference>
<sequence>MTDEKIQHLLIVDDDERFRERLAISFRRRGYQVSTASGNDEALALCEKESFDAAVVDLCMPNGSGLALIGALRDLDPAMDVLILTGYGSVSTAKEALRQGAVDYLMKPTDAEEIEKILTSPPESPKVSTPTPDLSVPSLERVEWEHIQRVLVDCENNVSEAARRLGIERRTLQRKLRKYPPVR</sequence>
<feature type="domain" description="Response regulatory" evidence="3">
    <location>
        <begin position="8"/>
        <end position="122"/>
    </location>
</feature>
<evidence type="ECO:0000313" key="5">
    <source>
        <dbReference type="Proteomes" id="UP000525652"/>
    </source>
</evidence>
<evidence type="ECO:0000256" key="2">
    <source>
        <dbReference type="PROSITE-ProRule" id="PRU00169"/>
    </source>
</evidence>
<feature type="modified residue" description="4-aspartylphosphate" evidence="2">
    <location>
        <position position="57"/>
    </location>
</feature>
<dbReference type="EMBL" id="JACHVA010000023">
    <property type="protein sequence ID" value="MBC2600553.1"/>
    <property type="molecule type" value="Genomic_DNA"/>
</dbReference>
<dbReference type="InterPro" id="IPR009057">
    <property type="entry name" value="Homeodomain-like_sf"/>
</dbReference>
<dbReference type="AlphaFoldDB" id="A0A7X1AWX7"/>
<dbReference type="CDD" id="cd17563">
    <property type="entry name" value="REC_RegA-like"/>
    <property type="match status" value="1"/>
</dbReference>
<accession>A0A7X1AWX7</accession>
<evidence type="ECO:0000259" key="3">
    <source>
        <dbReference type="PROSITE" id="PS50110"/>
    </source>
</evidence>
<dbReference type="GO" id="GO:0000156">
    <property type="term" value="F:phosphorelay response regulator activity"/>
    <property type="evidence" value="ECO:0007669"/>
    <property type="project" value="TreeGrafter"/>
</dbReference>
<dbReference type="PRINTS" id="PR01590">
    <property type="entry name" value="HTHFIS"/>
</dbReference>
<dbReference type="Pfam" id="PF02954">
    <property type="entry name" value="HTH_8"/>
    <property type="match status" value="1"/>
</dbReference>
<dbReference type="SUPFAM" id="SSF46689">
    <property type="entry name" value="Homeodomain-like"/>
    <property type="match status" value="1"/>
</dbReference>
<dbReference type="InterPro" id="IPR011006">
    <property type="entry name" value="CheY-like_superfamily"/>
</dbReference>
<evidence type="ECO:0000256" key="1">
    <source>
        <dbReference type="ARBA" id="ARBA00023125"/>
    </source>
</evidence>
<dbReference type="RefSeq" id="WP_185691301.1">
    <property type="nucleotide sequence ID" value="NZ_JACHVA010000023.1"/>
</dbReference>
<gene>
    <name evidence="4" type="ORF">H5P30_02025</name>
</gene>
<dbReference type="Proteomes" id="UP000525652">
    <property type="component" value="Unassembled WGS sequence"/>
</dbReference>
<protein>
    <submittedName>
        <fullName evidence="4">Response regulator</fullName>
    </submittedName>
</protein>
<reference evidence="4 5" key="1">
    <citation type="submission" date="2020-07" db="EMBL/GenBank/DDBJ databases">
        <authorList>
            <person name="Feng X."/>
        </authorList>
    </citation>
    <scope>NUCLEOTIDE SEQUENCE [LARGE SCALE GENOMIC DNA]</scope>
    <source>
        <strain evidence="4 5">JCM14086</strain>
    </source>
</reference>
<dbReference type="PANTHER" id="PTHR48111">
    <property type="entry name" value="REGULATOR OF RPOS"/>
    <property type="match status" value="1"/>
</dbReference>
<dbReference type="GO" id="GO:0000976">
    <property type="term" value="F:transcription cis-regulatory region binding"/>
    <property type="evidence" value="ECO:0007669"/>
    <property type="project" value="TreeGrafter"/>
</dbReference>
<dbReference type="SMART" id="SM00448">
    <property type="entry name" value="REC"/>
    <property type="match status" value="1"/>
</dbReference>
<dbReference type="PANTHER" id="PTHR48111:SF50">
    <property type="entry name" value="KDP OPERON TRANSCRIPTIONAL REGULATORY PROTEIN KDPE"/>
    <property type="match status" value="1"/>
</dbReference>